<dbReference type="AlphaFoldDB" id="A0LCB7"/>
<reference evidence="2" key="1">
    <citation type="journal article" date="2009" name="Appl. Environ. Microbiol.">
        <title>Complete genome sequence of the chemolithoautotrophic marine magnetotactic coccus strain MC-1.</title>
        <authorList>
            <person name="Schubbe S."/>
            <person name="Williams T.J."/>
            <person name="Xie G."/>
            <person name="Kiss H.E."/>
            <person name="Brettin T.S."/>
            <person name="Martinez D."/>
            <person name="Ross C.A."/>
            <person name="Schuler D."/>
            <person name="Cox B.L."/>
            <person name="Nealson K.H."/>
            <person name="Bazylinski D.A."/>
        </authorList>
    </citation>
    <scope>NUCLEOTIDE SEQUENCE [LARGE SCALE GENOMIC DNA]</scope>
    <source>
        <strain evidence="2">ATCC BAA-1437 / JCM 17883 / MC-1</strain>
    </source>
</reference>
<name>A0LCB7_MAGMM</name>
<accession>A0LCB7</accession>
<dbReference type="KEGG" id="mgm:Mmc1_3120"/>
<proteinExistence type="predicted"/>
<dbReference type="STRING" id="156889.Mmc1_3120"/>
<protein>
    <submittedName>
        <fullName evidence="1">Uncharacterized protein</fullName>
    </submittedName>
</protein>
<dbReference type="Proteomes" id="UP000002586">
    <property type="component" value="Chromosome"/>
</dbReference>
<sequence>MKLPVNASVKGDQLICDGFADSAESAVAMAVGAGRDATEAFKQDFDLDMVGSEDEIALGQQQWQARLHGQQPDRRSSLGGWGLFAVGWVTY</sequence>
<dbReference type="RefSeq" id="WP_011714673.1">
    <property type="nucleotide sequence ID" value="NC_008576.1"/>
</dbReference>
<organism evidence="1 2">
    <name type="scientific">Magnetococcus marinus (strain ATCC BAA-1437 / JCM 17883 / MC-1)</name>
    <dbReference type="NCBI Taxonomy" id="156889"/>
    <lineage>
        <taxon>Bacteria</taxon>
        <taxon>Pseudomonadati</taxon>
        <taxon>Pseudomonadota</taxon>
        <taxon>Magnetococcia</taxon>
        <taxon>Magnetococcales</taxon>
        <taxon>Magnetococcaceae</taxon>
        <taxon>Magnetococcus</taxon>
    </lineage>
</organism>
<dbReference type="HOGENOM" id="CLU_2423431_0_0_5"/>
<keyword evidence="2" id="KW-1185">Reference proteome</keyword>
<gene>
    <name evidence="1" type="ordered locus">Mmc1_3120</name>
</gene>
<reference evidence="1 2" key="2">
    <citation type="journal article" date="2012" name="Int. J. Syst. Evol. Microbiol.">
        <title>Magnetococcus marinus gen. nov., sp. nov., a marine, magnetotactic bacterium that represents a novel lineage (Magnetococcaceae fam. nov.; Magnetococcales ord. nov.) at the base of the Alphaproteobacteria.</title>
        <authorList>
            <person name="Bazylinski D.A."/>
            <person name="Williams T.J."/>
            <person name="Lefevre C.T."/>
            <person name="Berg R.J."/>
            <person name="Zhang C.L."/>
            <person name="Bowser S.S."/>
            <person name="Dean A.J."/>
            <person name="Beveridge T.J."/>
        </authorList>
    </citation>
    <scope>NUCLEOTIDE SEQUENCE [LARGE SCALE GENOMIC DNA]</scope>
    <source>
        <strain evidence="2">ATCC BAA-1437 / JCM 17883 / MC-1</strain>
    </source>
</reference>
<evidence type="ECO:0000313" key="2">
    <source>
        <dbReference type="Proteomes" id="UP000002586"/>
    </source>
</evidence>
<dbReference type="EMBL" id="CP000471">
    <property type="protein sequence ID" value="ABK45610.1"/>
    <property type="molecule type" value="Genomic_DNA"/>
</dbReference>
<evidence type="ECO:0000313" key="1">
    <source>
        <dbReference type="EMBL" id="ABK45610.1"/>
    </source>
</evidence>